<protein>
    <recommendedName>
        <fullName evidence="4">Thioesterase domain-containing protein</fullName>
    </recommendedName>
</protein>
<dbReference type="Gene3D" id="3.40.50.1820">
    <property type="entry name" value="alpha/beta hydrolase"/>
    <property type="match status" value="1"/>
</dbReference>
<dbReference type="SUPFAM" id="SSF53474">
    <property type="entry name" value="alpha/beta-Hydrolases"/>
    <property type="match status" value="1"/>
</dbReference>
<evidence type="ECO:0008006" key="4">
    <source>
        <dbReference type="Google" id="ProtNLM"/>
    </source>
</evidence>
<organism evidence="2 3">
    <name type="scientific">Microbaculum marinisediminis</name>
    <dbReference type="NCBI Taxonomy" id="2931392"/>
    <lineage>
        <taxon>Bacteria</taxon>
        <taxon>Pseudomonadati</taxon>
        <taxon>Pseudomonadota</taxon>
        <taxon>Alphaproteobacteria</taxon>
        <taxon>Hyphomicrobiales</taxon>
        <taxon>Tepidamorphaceae</taxon>
        <taxon>Microbaculum</taxon>
    </lineage>
</organism>
<comment type="caution">
    <text evidence="2">The sequence shown here is derived from an EMBL/GenBank/DDBJ whole genome shotgun (WGS) entry which is preliminary data.</text>
</comment>
<evidence type="ECO:0000313" key="2">
    <source>
        <dbReference type="EMBL" id="MCT8970245.1"/>
    </source>
</evidence>
<dbReference type="Proteomes" id="UP001320898">
    <property type="component" value="Unassembled WGS sequence"/>
</dbReference>
<sequence length="222" mass="23990">MLLGILKSPLPATVLAVGLAFGAVAPLPNTAAAGATQTQPRMAKASDRTGEVYLFRGILNVFSQGMDRLGARLRDQGFQVRVLNHSSWSTVAAEIAARRKDVRNPEPVFLIGHSLGADAVILVAERLKDHEIPVALAVTFDPVHPRPAPANIRRCVNFFQSDNGFGAAIKPGPGFRSALVNMDLKDRRDLGHVSLDKASFLHDKVITEMMRLSRPIRRGSAG</sequence>
<keyword evidence="1" id="KW-0732">Signal</keyword>
<feature type="chain" id="PRO_5043352633" description="Thioesterase domain-containing protein" evidence="1">
    <location>
        <begin position="32"/>
        <end position="222"/>
    </location>
</feature>
<dbReference type="EMBL" id="JALIDZ010000001">
    <property type="protein sequence ID" value="MCT8970245.1"/>
    <property type="molecule type" value="Genomic_DNA"/>
</dbReference>
<evidence type="ECO:0000313" key="3">
    <source>
        <dbReference type="Proteomes" id="UP001320898"/>
    </source>
</evidence>
<dbReference type="AlphaFoldDB" id="A0AAW5QQJ6"/>
<gene>
    <name evidence="2" type="ORF">MUB46_00080</name>
</gene>
<proteinExistence type="predicted"/>
<accession>A0AAW5QQJ6</accession>
<feature type="signal peptide" evidence="1">
    <location>
        <begin position="1"/>
        <end position="31"/>
    </location>
</feature>
<evidence type="ECO:0000256" key="1">
    <source>
        <dbReference type="SAM" id="SignalP"/>
    </source>
</evidence>
<reference evidence="2 3" key="1">
    <citation type="submission" date="2022-04" db="EMBL/GenBank/DDBJ databases">
        <authorList>
            <person name="Ye Y.-Q."/>
            <person name="Du Z.-J."/>
        </authorList>
    </citation>
    <scope>NUCLEOTIDE SEQUENCE [LARGE SCALE GENOMIC DNA]</scope>
    <source>
        <strain evidence="2 3">A6E488</strain>
    </source>
</reference>
<name>A0AAW5QQJ6_9HYPH</name>
<dbReference type="RefSeq" id="WP_261613819.1">
    <property type="nucleotide sequence ID" value="NZ_JALIDZ010000001.1"/>
</dbReference>
<keyword evidence="3" id="KW-1185">Reference proteome</keyword>
<dbReference type="InterPro" id="IPR029058">
    <property type="entry name" value="AB_hydrolase_fold"/>
</dbReference>